<accession>A0A8R1YIC8</accession>
<dbReference type="Gene3D" id="3.90.550.10">
    <property type="entry name" value="Spore Coat Polysaccharide Biosynthesis Protein SpsA, Chain A"/>
    <property type="match status" value="1"/>
</dbReference>
<keyword evidence="2" id="KW-0812">Transmembrane</keyword>
<evidence type="ECO:0000256" key="2">
    <source>
        <dbReference type="SAM" id="Phobius"/>
    </source>
</evidence>
<dbReference type="AlphaFoldDB" id="A0A2A6BNW7"/>
<keyword evidence="4" id="KW-1185">Reference proteome</keyword>
<name>A0A2A6BNW7_PRIPA</name>
<dbReference type="Proteomes" id="UP000005239">
    <property type="component" value="Unassembled WGS sequence"/>
</dbReference>
<protein>
    <submittedName>
        <fullName evidence="3">Uncharacterized protein</fullName>
    </submittedName>
</protein>
<dbReference type="InterPro" id="IPR029044">
    <property type="entry name" value="Nucleotide-diphossugar_trans"/>
</dbReference>
<dbReference type="EnsemblMetazoa" id="PPA24766.1">
    <property type="protein sequence ID" value="PPA24766.1"/>
    <property type="gene ID" value="WBGene00114320"/>
</dbReference>
<accession>A0A2A6BNW7</accession>
<feature type="region of interest" description="Disordered" evidence="1">
    <location>
        <begin position="91"/>
        <end position="153"/>
    </location>
</feature>
<evidence type="ECO:0000313" key="4">
    <source>
        <dbReference type="Proteomes" id="UP000005239"/>
    </source>
</evidence>
<reference evidence="4" key="1">
    <citation type="journal article" date="2008" name="Nat. Genet.">
        <title>The Pristionchus pacificus genome provides a unique perspective on nematode lifestyle and parasitism.</title>
        <authorList>
            <person name="Dieterich C."/>
            <person name="Clifton S.W."/>
            <person name="Schuster L.N."/>
            <person name="Chinwalla A."/>
            <person name="Delehaunty K."/>
            <person name="Dinkelacker I."/>
            <person name="Fulton L."/>
            <person name="Fulton R."/>
            <person name="Godfrey J."/>
            <person name="Minx P."/>
            <person name="Mitreva M."/>
            <person name="Roeseler W."/>
            <person name="Tian H."/>
            <person name="Witte H."/>
            <person name="Yang S.P."/>
            <person name="Wilson R.K."/>
            <person name="Sommer R.J."/>
        </authorList>
    </citation>
    <scope>NUCLEOTIDE SEQUENCE [LARGE SCALE GENOMIC DNA]</scope>
    <source>
        <strain evidence="4">PS312</strain>
    </source>
</reference>
<dbReference type="PANTHER" id="PTHR31562:SF9">
    <property type="entry name" value="GLYCOSYLTRANSFERASE FAMILY 8 PROTEIN"/>
    <property type="match status" value="1"/>
</dbReference>
<dbReference type="Pfam" id="PF03314">
    <property type="entry name" value="DUF273"/>
    <property type="match status" value="1"/>
</dbReference>
<evidence type="ECO:0000313" key="3">
    <source>
        <dbReference type="EnsemblMetazoa" id="PPA24766.1"/>
    </source>
</evidence>
<reference evidence="3" key="2">
    <citation type="submission" date="2022-06" db="UniProtKB">
        <authorList>
            <consortium name="EnsemblMetazoa"/>
        </authorList>
    </citation>
    <scope>IDENTIFICATION</scope>
    <source>
        <strain evidence="3">PS312</strain>
    </source>
</reference>
<dbReference type="PANTHER" id="PTHR31562">
    <property type="entry name" value="PROTEIN CBG18972"/>
    <property type="match status" value="1"/>
</dbReference>
<organism evidence="3 4">
    <name type="scientific">Pristionchus pacificus</name>
    <name type="common">Parasitic nematode worm</name>
    <dbReference type="NCBI Taxonomy" id="54126"/>
    <lineage>
        <taxon>Eukaryota</taxon>
        <taxon>Metazoa</taxon>
        <taxon>Ecdysozoa</taxon>
        <taxon>Nematoda</taxon>
        <taxon>Chromadorea</taxon>
        <taxon>Rhabditida</taxon>
        <taxon>Rhabditina</taxon>
        <taxon>Diplogasteromorpha</taxon>
        <taxon>Diplogasteroidea</taxon>
        <taxon>Neodiplogasteridae</taxon>
        <taxon>Pristionchus</taxon>
    </lineage>
</organism>
<keyword evidence="2" id="KW-1133">Transmembrane helix</keyword>
<keyword evidence="2" id="KW-0472">Membrane</keyword>
<sequence length="517" mass="59080">IMMRNRKARNQILMFLCAAVTLLTFYTMMELWKIQISKALHLEYALLRRVPGYRTHLTDSDRAVFEQPALAPVKKSPKHTFPKHVPASNATILQSEAPPQPKQGRPGQNKSKEADDWPLPDPSLLTVAAPPTAASSTPSVPSTTPGSTSTTTTPQWIEVNGVVPIRAVRVKNPSPSYSLVVITPEWTSNMSAPFYIYPTPRNDTSFSVHIVIVVVKGTPMQRYATARQSVECYGALHNYTVAVMYDDRYPACAVHKDIFFKRHCNVHLYMKEKMAEDSWLLFIDGDVGVVNPRVLIEEYIQPGYDIYLFDRFWNWEFAALSYLVKNNDRGRAWVNGFATFEFQLPKSHHGTDNGALHPFMMFYLVPETRNETTRSRMSSLCLSIWNRSRSWDDVFAMEACVRTGYGWSRDLWTLHSHWTDDDFMMHAVKEHDLKPYPVDENERRACHISTRMGRPVRLHLPRAQSDEYDAAGEPWLMEGRLQLDPSVKRKILDRMANQILKSQMTALGNASGKILNL</sequence>
<feature type="compositionally biased region" description="Low complexity" evidence="1">
    <location>
        <begin position="122"/>
        <end position="153"/>
    </location>
</feature>
<dbReference type="InterPro" id="IPR004988">
    <property type="entry name" value="DUF273"/>
</dbReference>
<gene>
    <name evidence="3" type="primary">WBGene00114320</name>
</gene>
<proteinExistence type="predicted"/>
<evidence type="ECO:0000256" key="1">
    <source>
        <dbReference type="SAM" id="MobiDB-lite"/>
    </source>
</evidence>
<feature type="transmembrane region" description="Helical" evidence="2">
    <location>
        <begin position="12"/>
        <end position="32"/>
    </location>
</feature>
<dbReference type="OrthoDB" id="407658at2759"/>